<reference evidence="1 2" key="1">
    <citation type="submission" date="2015-09" db="EMBL/GenBank/DDBJ databases">
        <title>Bacillus cereus food isolates.</title>
        <authorList>
            <person name="Boekhorst J."/>
        </authorList>
    </citation>
    <scope>NUCLEOTIDE SEQUENCE [LARGE SCALE GENOMIC DNA]</scope>
    <source>
        <strain evidence="1 2">B4088</strain>
    </source>
</reference>
<accession>A0A164N6X9</accession>
<evidence type="ECO:0000313" key="1">
    <source>
        <dbReference type="EMBL" id="KZD62852.1"/>
    </source>
</evidence>
<protein>
    <submittedName>
        <fullName evidence="1">Uncharacterized protein</fullName>
    </submittedName>
</protein>
<sequence>MVLFVDLFFVLVCTVRGSGVIKKLLLYKPLTFGNRKLSKNVDF</sequence>
<evidence type="ECO:0000313" key="2">
    <source>
        <dbReference type="Proteomes" id="UP000076482"/>
    </source>
</evidence>
<name>A0A164N6X9_BACCE</name>
<gene>
    <name evidence="1" type="ORF">B4088_3461</name>
</gene>
<dbReference type="PATRIC" id="fig|1396.535.peg.3659"/>
<dbReference type="EMBL" id="LJKE01000060">
    <property type="protein sequence ID" value="KZD62852.1"/>
    <property type="molecule type" value="Genomic_DNA"/>
</dbReference>
<dbReference type="AlphaFoldDB" id="A0A164N6X9"/>
<dbReference type="Proteomes" id="UP000076482">
    <property type="component" value="Unassembled WGS sequence"/>
</dbReference>
<proteinExistence type="predicted"/>
<organism evidence="1 2">
    <name type="scientific">Bacillus cereus</name>
    <dbReference type="NCBI Taxonomy" id="1396"/>
    <lineage>
        <taxon>Bacteria</taxon>
        <taxon>Bacillati</taxon>
        <taxon>Bacillota</taxon>
        <taxon>Bacilli</taxon>
        <taxon>Bacillales</taxon>
        <taxon>Bacillaceae</taxon>
        <taxon>Bacillus</taxon>
        <taxon>Bacillus cereus group</taxon>
    </lineage>
</organism>
<comment type="caution">
    <text evidence="1">The sequence shown here is derived from an EMBL/GenBank/DDBJ whole genome shotgun (WGS) entry which is preliminary data.</text>
</comment>